<evidence type="ECO:0000256" key="8">
    <source>
        <dbReference type="ARBA" id="ARBA00023004"/>
    </source>
</evidence>
<comment type="caution">
    <text evidence="11">The sequence shown here is derived from an EMBL/GenBank/DDBJ whole genome shotgun (WGS) entry which is preliminary data.</text>
</comment>
<dbReference type="Pfam" id="PF00384">
    <property type="entry name" value="Molybdopterin"/>
    <property type="match status" value="1"/>
</dbReference>
<dbReference type="AlphaFoldDB" id="A0A7Y0G7X9"/>
<evidence type="ECO:0000256" key="1">
    <source>
        <dbReference type="ARBA" id="ARBA00001942"/>
    </source>
</evidence>
<dbReference type="GO" id="GO:0008863">
    <property type="term" value="F:formate dehydrogenase (NAD+) activity"/>
    <property type="evidence" value="ECO:0007669"/>
    <property type="project" value="InterPro"/>
</dbReference>
<dbReference type="InterPro" id="IPR037951">
    <property type="entry name" value="MopB_CT_YdeP"/>
</dbReference>
<protein>
    <submittedName>
        <fullName evidence="11">FdhF/YdeP family oxidoreductase</fullName>
    </submittedName>
</protein>
<evidence type="ECO:0000313" key="11">
    <source>
        <dbReference type="EMBL" id="NML92315.1"/>
    </source>
</evidence>
<dbReference type="Gene3D" id="3.40.228.10">
    <property type="entry name" value="Dimethylsulfoxide Reductase, domain 2"/>
    <property type="match status" value="1"/>
</dbReference>
<evidence type="ECO:0000256" key="5">
    <source>
        <dbReference type="ARBA" id="ARBA00022505"/>
    </source>
</evidence>
<keyword evidence="7" id="KW-0560">Oxidoreductase</keyword>
<dbReference type="SUPFAM" id="SSF53706">
    <property type="entry name" value="Formate dehydrogenase/DMSO reductase, domains 1-3"/>
    <property type="match status" value="1"/>
</dbReference>
<keyword evidence="8" id="KW-0408">Iron</keyword>
<dbReference type="InterPro" id="IPR050123">
    <property type="entry name" value="Prok_molybdopt-oxidoreductase"/>
</dbReference>
<keyword evidence="9" id="KW-0411">Iron-sulfur</keyword>
<evidence type="ECO:0000256" key="6">
    <source>
        <dbReference type="ARBA" id="ARBA00022723"/>
    </source>
</evidence>
<keyword evidence="5" id="KW-0500">Molybdenum</keyword>
<dbReference type="InterPro" id="IPR006656">
    <property type="entry name" value="Mopterin_OxRdtase"/>
</dbReference>
<evidence type="ECO:0000256" key="9">
    <source>
        <dbReference type="ARBA" id="ARBA00023014"/>
    </source>
</evidence>
<comment type="cofactor">
    <cofactor evidence="1">
        <name>Mo-bis(molybdopterin guanine dinucleotide)</name>
        <dbReference type="ChEBI" id="CHEBI:60539"/>
    </cofactor>
</comment>
<dbReference type="Gene3D" id="3.40.50.740">
    <property type="match status" value="1"/>
</dbReference>
<dbReference type="GO" id="GO:0030151">
    <property type="term" value="F:molybdenum ion binding"/>
    <property type="evidence" value="ECO:0007669"/>
    <property type="project" value="InterPro"/>
</dbReference>
<dbReference type="CDD" id="cd02767">
    <property type="entry name" value="MopB_ydeP"/>
    <property type="match status" value="1"/>
</dbReference>
<dbReference type="PANTHER" id="PTHR43105">
    <property type="entry name" value="RESPIRATORY NITRATE REDUCTASE"/>
    <property type="match status" value="1"/>
</dbReference>
<keyword evidence="12" id="KW-1185">Reference proteome</keyword>
<evidence type="ECO:0000259" key="10">
    <source>
        <dbReference type="Pfam" id="PF00384"/>
    </source>
</evidence>
<evidence type="ECO:0000256" key="3">
    <source>
        <dbReference type="ARBA" id="ARBA00010312"/>
    </source>
</evidence>
<evidence type="ECO:0000256" key="7">
    <source>
        <dbReference type="ARBA" id="ARBA00023002"/>
    </source>
</evidence>
<dbReference type="SUPFAM" id="SSF50692">
    <property type="entry name" value="ADC-like"/>
    <property type="match status" value="1"/>
</dbReference>
<reference evidence="11 12" key="1">
    <citation type="submission" date="2020-04" db="EMBL/GenBank/DDBJ databases">
        <title>Novosphingobium sp. TW-4 isolated from soil.</title>
        <authorList>
            <person name="Dahal R.H."/>
            <person name="Chaudhary D.K."/>
        </authorList>
    </citation>
    <scope>NUCLEOTIDE SEQUENCE [LARGE SCALE GENOMIC DNA]</scope>
    <source>
        <strain evidence="11 12">TW-4</strain>
    </source>
</reference>
<feature type="domain" description="Molybdopterin oxidoreductase" evidence="10">
    <location>
        <begin position="123"/>
        <end position="503"/>
    </location>
</feature>
<organism evidence="11 12">
    <name type="scientific">Novosphingobium olei</name>
    <dbReference type="NCBI Taxonomy" id="2728851"/>
    <lineage>
        <taxon>Bacteria</taxon>
        <taxon>Pseudomonadati</taxon>
        <taxon>Pseudomonadota</taxon>
        <taxon>Alphaproteobacteria</taxon>
        <taxon>Sphingomonadales</taxon>
        <taxon>Sphingomonadaceae</taxon>
        <taxon>Novosphingobium</taxon>
    </lineage>
</organism>
<dbReference type="NCBIfam" id="TIGR01701">
    <property type="entry name" value="Fdhalpha-like"/>
    <property type="match status" value="1"/>
</dbReference>
<evidence type="ECO:0000313" key="12">
    <source>
        <dbReference type="Proteomes" id="UP000583556"/>
    </source>
</evidence>
<gene>
    <name evidence="11" type="ORF">HHL27_01350</name>
</gene>
<name>A0A7Y0G7X9_9SPHN</name>
<dbReference type="RefSeq" id="WP_169491574.1">
    <property type="nucleotide sequence ID" value="NZ_JABBGM010000001.1"/>
</dbReference>
<keyword evidence="6" id="KW-0479">Metal-binding</keyword>
<comment type="cofactor">
    <cofactor evidence="2">
        <name>[4Fe-4S] cluster</name>
        <dbReference type="ChEBI" id="CHEBI:49883"/>
    </cofactor>
</comment>
<dbReference type="InterPro" id="IPR041953">
    <property type="entry name" value="YdeP_MopB"/>
</dbReference>
<comment type="similarity">
    <text evidence="3">Belongs to the prokaryotic molybdopterin-containing oxidoreductase family.</text>
</comment>
<proteinExistence type="inferred from homology"/>
<accession>A0A7Y0G7X9</accession>
<sequence length="771" mass="83936">MTVTPGGPEDPRNPEAAARAIEVPEPAGGWGSMQGIAATELSQKAGPGALETLAHLNKPDGTACTSCAWVKPPNPSAFEFCENGAKATLWDLTRERCTPDFFAQHTVTELRALSAYDLENEGRLTEPMRYDAATDRYIRTTWDEAFAAIGAQLRTIPPEAITFYASGKAALEPSYLYAAFARMLGHNNLPDSSNMCHETTSVGLKKVIGSPVGTCQLDDFEHCDAIFYLGQNPGTNSPRILHPLQQAVKRGCRIVAFNPLKEAGLVEFVNPQSPVQMLTGKATRLAHLYLQVRPGGDLAALMGVCKHVFARDTAARAAGEAPVLDDAFLAEHTHAFDAFRTKVDGTSWEALERASGVTRAEMEAAGQVYVEAKAVIGIYGMGLTQQVHGSEAIGMLVNLLLLRGNIGRKGAGCSPIRGHSNVQGQRTVGITEKVALAPVEKYREVLGLETPPQDGHNTAHFLEALLAGRNRAYVGLGGNLAMAVPDHERVHPTWRNMDLTVHIATRLNHTHLLPGKQSWILPCLVRSEEDIQASGNQFVSVEDSFSHIYSSMGRRKPASEHLLSETAILCELAKATLPFNPRWLWDEWRGDYARIRDLIARTYPDQFADMDRRMHEPGGFFRGNDARRRVWKTDSGKAEFTDPSVLNAGGDTSPEGALRLVTLRSNDQFNTTIYGHSDRLRGLSGERTIALISPVEIARLGLAEGQRITLVTAIEPETRRAVEGLKVVAYDLPAGTIAGYFPELNPLVPLGLREKLSDTPASKGVPVLVEA</sequence>
<dbReference type="Proteomes" id="UP000583556">
    <property type="component" value="Unassembled WGS sequence"/>
</dbReference>
<dbReference type="PANTHER" id="PTHR43105:SF4">
    <property type="entry name" value="PROTEIN YDEP"/>
    <property type="match status" value="1"/>
</dbReference>
<keyword evidence="4" id="KW-0004">4Fe-4S</keyword>
<dbReference type="GO" id="GO:0016020">
    <property type="term" value="C:membrane"/>
    <property type="evidence" value="ECO:0007669"/>
    <property type="project" value="TreeGrafter"/>
</dbReference>
<dbReference type="InterPro" id="IPR009010">
    <property type="entry name" value="Asp_de-COase-like_dom_sf"/>
</dbReference>
<dbReference type="PIRSF" id="PIRSF000144">
    <property type="entry name" value="CbbBc"/>
    <property type="match status" value="1"/>
</dbReference>
<dbReference type="GO" id="GO:0051539">
    <property type="term" value="F:4 iron, 4 sulfur cluster binding"/>
    <property type="evidence" value="ECO:0007669"/>
    <property type="project" value="UniProtKB-KW"/>
</dbReference>
<evidence type="ECO:0000256" key="4">
    <source>
        <dbReference type="ARBA" id="ARBA00022485"/>
    </source>
</evidence>
<evidence type="ECO:0000256" key="2">
    <source>
        <dbReference type="ARBA" id="ARBA00001966"/>
    </source>
</evidence>
<dbReference type="CDD" id="cd02787">
    <property type="entry name" value="MopB_CT_ydeP"/>
    <property type="match status" value="1"/>
</dbReference>
<dbReference type="InterPro" id="IPR010046">
    <property type="entry name" value="Mopterin_OxRdtse_a_bac"/>
</dbReference>
<dbReference type="EMBL" id="JABBGM010000001">
    <property type="protein sequence ID" value="NML92315.1"/>
    <property type="molecule type" value="Genomic_DNA"/>
</dbReference>